<evidence type="ECO:0000313" key="6">
    <source>
        <dbReference type="Proteomes" id="UP000245412"/>
    </source>
</evidence>
<evidence type="ECO:0000259" key="4">
    <source>
        <dbReference type="PROSITE" id="PS51770"/>
    </source>
</evidence>
<feature type="domain" description="HotDog ACOT-type" evidence="4">
    <location>
        <begin position="8"/>
        <end position="119"/>
    </location>
</feature>
<gene>
    <name evidence="5" type="ORF">C7383_10721</name>
</gene>
<evidence type="ECO:0000256" key="1">
    <source>
        <dbReference type="ARBA" id="ARBA00010458"/>
    </source>
</evidence>
<dbReference type="Proteomes" id="UP000245412">
    <property type="component" value="Unassembled WGS sequence"/>
</dbReference>
<dbReference type="InterPro" id="IPR029069">
    <property type="entry name" value="HotDog_dom_sf"/>
</dbReference>
<proteinExistence type="inferred from homology"/>
<dbReference type="InterPro" id="IPR006683">
    <property type="entry name" value="Thioestr_dom"/>
</dbReference>
<dbReference type="EMBL" id="QGGY01000007">
    <property type="protein sequence ID" value="PWJ75016.1"/>
    <property type="molecule type" value="Genomic_DNA"/>
</dbReference>
<keyword evidence="6" id="KW-1185">Reference proteome</keyword>
<dbReference type="GO" id="GO:0005737">
    <property type="term" value="C:cytoplasm"/>
    <property type="evidence" value="ECO:0007669"/>
    <property type="project" value="TreeGrafter"/>
</dbReference>
<dbReference type="InterPro" id="IPR040170">
    <property type="entry name" value="Cytosol_ACT"/>
</dbReference>
<comment type="similarity">
    <text evidence="1">Belongs to the acyl coenzyme A hydrolase family.</text>
</comment>
<accession>A0AB73T315</accession>
<protein>
    <submittedName>
        <fullName evidence="5">Acyl-CoA hydrolase</fullName>
    </submittedName>
</protein>
<comment type="caution">
    <text evidence="5">The sequence shown here is derived from an EMBL/GenBank/DDBJ whole genome shotgun (WGS) entry which is preliminary data.</text>
</comment>
<reference evidence="5 6" key="1">
    <citation type="submission" date="2018-05" db="EMBL/GenBank/DDBJ databases">
        <authorList>
            <person name="Goeker M."/>
            <person name="Huntemann M."/>
            <person name="Clum A."/>
            <person name="Pillay M."/>
            <person name="Palaniappan K."/>
            <person name="Varghese N."/>
            <person name="Mikhailova N."/>
            <person name="Stamatis D."/>
            <person name="Reddy T."/>
            <person name="Daum C."/>
            <person name="Shapiro N."/>
            <person name="Ivanova N."/>
            <person name="Kyrpides N."/>
            <person name="Woyke T."/>
        </authorList>
    </citation>
    <scope>NUCLEOTIDE SEQUENCE [LARGE SCALE GENOMIC DNA]</scope>
    <source>
        <strain evidence="5 6">DSM 26524</strain>
    </source>
</reference>
<dbReference type="PROSITE" id="PS51770">
    <property type="entry name" value="HOTDOG_ACOT"/>
    <property type="match status" value="1"/>
</dbReference>
<name>A0AB73T315_9FIRM</name>
<dbReference type="AlphaFoldDB" id="A0AB73T315"/>
<evidence type="ECO:0000313" key="5">
    <source>
        <dbReference type="EMBL" id="PWJ75016.1"/>
    </source>
</evidence>
<dbReference type="Gene3D" id="3.10.129.10">
    <property type="entry name" value="Hotdog Thioesterase"/>
    <property type="match status" value="1"/>
</dbReference>
<evidence type="ECO:0000256" key="3">
    <source>
        <dbReference type="PROSITE-ProRule" id="PRU01106"/>
    </source>
</evidence>
<dbReference type="CDD" id="cd03442">
    <property type="entry name" value="BFIT_BACH"/>
    <property type="match status" value="1"/>
</dbReference>
<dbReference type="InterPro" id="IPR033120">
    <property type="entry name" value="HOTDOG_ACOT"/>
</dbReference>
<keyword evidence="2 3" id="KW-0378">Hydrolase</keyword>
<dbReference type="GO" id="GO:0006637">
    <property type="term" value="P:acyl-CoA metabolic process"/>
    <property type="evidence" value="ECO:0007669"/>
    <property type="project" value="TreeGrafter"/>
</dbReference>
<evidence type="ECO:0000256" key="2">
    <source>
        <dbReference type="ARBA" id="ARBA00022801"/>
    </source>
</evidence>
<dbReference type="GO" id="GO:0052816">
    <property type="term" value="F:long-chain fatty acyl-CoA hydrolase activity"/>
    <property type="evidence" value="ECO:0007669"/>
    <property type="project" value="TreeGrafter"/>
</dbReference>
<dbReference type="RefSeq" id="WP_109626719.1">
    <property type="nucleotide sequence ID" value="NZ_CABJAT010000004.1"/>
</dbReference>
<sequence>MREMKYVADSQTENSYLLMPAHINGYGRLFGGKLMQWIDEMAGIVSKRHAGMETTTAAVDNLQFKSAAKINDMLVLRGKITYVGRSSMEVRVDTYVEGLDGRRHVINRAYLVMVAIDEEGVPVEVPGLILENENERAEWEGGRKRSELRKLRRNEGY</sequence>
<dbReference type="SUPFAM" id="SSF54637">
    <property type="entry name" value="Thioesterase/thiol ester dehydrase-isomerase"/>
    <property type="match status" value="1"/>
</dbReference>
<dbReference type="Pfam" id="PF03061">
    <property type="entry name" value="4HBT"/>
    <property type="match status" value="1"/>
</dbReference>
<dbReference type="PANTHER" id="PTHR11049">
    <property type="entry name" value="ACYL COENZYME A THIOESTER HYDROLASE"/>
    <property type="match status" value="1"/>
</dbReference>
<organism evidence="5 6">
    <name type="scientific">Murimonas intestini</name>
    <dbReference type="NCBI Taxonomy" id="1337051"/>
    <lineage>
        <taxon>Bacteria</taxon>
        <taxon>Bacillati</taxon>
        <taxon>Bacillota</taxon>
        <taxon>Clostridia</taxon>
        <taxon>Lachnospirales</taxon>
        <taxon>Lachnospiraceae</taxon>
        <taxon>Murimonas</taxon>
    </lineage>
</organism>